<dbReference type="AlphaFoldDB" id="A0AA37ST88"/>
<dbReference type="InterPro" id="IPR039422">
    <property type="entry name" value="MarR/SlyA-like"/>
</dbReference>
<dbReference type="PANTHER" id="PTHR33164">
    <property type="entry name" value="TRANSCRIPTIONAL REGULATOR, MARR FAMILY"/>
    <property type="match status" value="1"/>
</dbReference>
<organism evidence="2 3">
    <name type="scientific">Portibacter lacus</name>
    <dbReference type="NCBI Taxonomy" id="1099794"/>
    <lineage>
        <taxon>Bacteria</taxon>
        <taxon>Pseudomonadati</taxon>
        <taxon>Bacteroidota</taxon>
        <taxon>Saprospiria</taxon>
        <taxon>Saprospirales</taxon>
        <taxon>Haliscomenobacteraceae</taxon>
        <taxon>Portibacter</taxon>
    </lineage>
</organism>
<dbReference type="Gene3D" id="1.10.10.10">
    <property type="entry name" value="Winged helix-like DNA-binding domain superfamily/Winged helix DNA-binding domain"/>
    <property type="match status" value="1"/>
</dbReference>
<reference evidence="2" key="1">
    <citation type="journal article" date="2014" name="Int. J. Syst. Evol. Microbiol.">
        <title>Complete genome sequence of Corynebacterium casei LMG S-19264T (=DSM 44701T), isolated from a smear-ripened cheese.</title>
        <authorList>
            <consortium name="US DOE Joint Genome Institute (JGI-PGF)"/>
            <person name="Walter F."/>
            <person name="Albersmeier A."/>
            <person name="Kalinowski J."/>
            <person name="Ruckert C."/>
        </authorList>
    </citation>
    <scope>NUCLEOTIDE SEQUENCE</scope>
    <source>
        <strain evidence="2">NBRC 108769</strain>
    </source>
</reference>
<dbReference type="GO" id="GO:0003700">
    <property type="term" value="F:DNA-binding transcription factor activity"/>
    <property type="evidence" value="ECO:0007669"/>
    <property type="project" value="InterPro"/>
</dbReference>
<name>A0AA37ST88_9BACT</name>
<dbReference type="RefSeq" id="WP_235295362.1">
    <property type="nucleotide sequence ID" value="NZ_BSOH01000036.1"/>
</dbReference>
<dbReference type="PRINTS" id="PR00598">
    <property type="entry name" value="HTHMARR"/>
</dbReference>
<keyword evidence="3" id="KW-1185">Reference proteome</keyword>
<evidence type="ECO:0000313" key="2">
    <source>
        <dbReference type="EMBL" id="GLR19807.1"/>
    </source>
</evidence>
<evidence type="ECO:0000259" key="1">
    <source>
        <dbReference type="PROSITE" id="PS50995"/>
    </source>
</evidence>
<accession>A0AA37ST88</accession>
<dbReference type="GO" id="GO:0006950">
    <property type="term" value="P:response to stress"/>
    <property type="evidence" value="ECO:0007669"/>
    <property type="project" value="TreeGrafter"/>
</dbReference>
<dbReference type="InterPro" id="IPR036388">
    <property type="entry name" value="WH-like_DNA-bd_sf"/>
</dbReference>
<dbReference type="PROSITE" id="PS50995">
    <property type="entry name" value="HTH_MARR_2"/>
    <property type="match status" value="1"/>
</dbReference>
<reference evidence="2" key="2">
    <citation type="submission" date="2023-01" db="EMBL/GenBank/DDBJ databases">
        <title>Draft genome sequence of Portibacter lacus strain NBRC 108769.</title>
        <authorList>
            <person name="Sun Q."/>
            <person name="Mori K."/>
        </authorList>
    </citation>
    <scope>NUCLEOTIDE SEQUENCE</scope>
    <source>
        <strain evidence="2">NBRC 108769</strain>
    </source>
</reference>
<dbReference type="InterPro" id="IPR000835">
    <property type="entry name" value="HTH_MarR-typ"/>
</dbReference>
<dbReference type="Proteomes" id="UP001156666">
    <property type="component" value="Unassembled WGS sequence"/>
</dbReference>
<proteinExistence type="predicted"/>
<dbReference type="SMART" id="SM00347">
    <property type="entry name" value="HTH_MARR"/>
    <property type="match status" value="1"/>
</dbReference>
<gene>
    <name evidence="2" type="ORF">GCM10007940_44230</name>
</gene>
<feature type="domain" description="HTH marR-type" evidence="1">
    <location>
        <begin position="16"/>
        <end position="151"/>
    </location>
</feature>
<evidence type="ECO:0000313" key="3">
    <source>
        <dbReference type="Proteomes" id="UP001156666"/>
    </source>
</evidence>
<dbReference type="Pfam" id="PF01047">
    <property type="entry name" value="MarR"/>
    <property type="match status" value="1"/>
</dbReference>
<dbReference type="PANTHER" id="PTHR33164:SF43">
    <property type="entry name" value="HTH-TYPE TRANSCRIPTIONAL REPRESSOR YETL"/>
    <property type="match status" value="1"/>
</dbReference>
<dbReference type="InterPro" id="IPR036390">
    <property type="entry name" value="WH_DNA-bd_sf"/>
</dbReference>
<sequence length="151" mass="17703">MRLEEEINQKTFNSEHQKLILNLMYTYSWIEKPLKDTMAKEQLTMPQYNILRILKGAHPNPVSPQDVKKVMLNKKSDLTRLLDRLVSKEIIGRRICPSNRRKMDLSITEKGIDLLERLNPRIKEVFEVRISDNISAEEAKQANDIIDKMRG</sequence>
<protein>
    <submittedName>
        <fullName evidence="2">MarR family transcriptional regulator</fullName>
    </submittedName>
</protein>
<comment type="caution">
    <text evidence="2">The sequence shown here is derived from an EMBL/GenBank/DDBJ whole genome shotgun (WGS) entry which is preliminary data.</text>
</comment>
<dbReference type="EMBL" id="BSOH01000036">
    <property type="protein sequence ID" value="GLR19807.1"/>
    <property type="molecule type" value="Genomic_DNA"/>
</dbReference>
<dbReference type="SUPFAM" id="SSF46785">
    <property type="entry name" value="Winged helix' DNA-binding domain"/>
    <property type="match status" value="1"/>
</dbReference>